<dbReference type="InterPro" id="IPR050836">
    <property type="entry name" value="SDS22/Internalin_LRR"/>
</dbReference>
<evidence type="ECO:0000256" key="2">
    <source>
        <dbReference type="ARBA" id="ARBA00022737"/>
    </source>
</evidence>
<keyword evidence="1" id="KW-0433">Leucine-rich repeat</keyword>
<dbReference type="PANTHER" id="PTHR46652">
    <property type="entry name" value="LEUCINE-RICH REPEAT AND IQ DOMAIN-CONTAINING PROTEIN 1-RELATED"/>
    <property type="match status" value="1"/>
</dbReference>
<dbReference type="Proteomes" id="UP000030754">
    <property type="component" value="Unassembled WGS sequence"/>
</dbReference>
<organism evidence="4 5">
    <name type="scientific">Eimeria necatrix</name>
    <dbReference type="NCBI Taxonomy" id="51315"/>
    <lineage>
        <taxon>Eukaryota</taxon>
        <taxon>Sar</taxon>
        <taxon>Alveolata</taxon>
        <taxon>Apicomplexa</taxon>
        <taxon>Conoidasida</taxon>
        <taxon>Coccidia</taxon>
        <taxon>Eucoccidiorida</taxon>
        <taxon>Eimeriorina</taxon>
        <taxon>Eimeriidae</taxon>
        <taxon>Eimeria</taxon>
    </lineage>
</organism>
<sequence length="305" mass="33741">MARGRRAREAGDSSAGAEAAGTLLRGDLLHKALGDVSRTADGSGYAFTRLTCCGKGVTTLPNALQLYVHLRYIDISGNRIRDLTPFSRLPYLLTLNAAGNQIEDITCFSFPEALPYLFLLNLSSNKISRVPRLALQRLARLALDANPITTLEGFVQPPSLTHLSLRGTPLETLDSLPPSDTITSLYLSHTPMQQLRQLQQLPQIKTLDLEGVPLPPDQINVLVQLPKLREVCLSSTDPYMEEEHFRAEILRVLPRLHWINGSAVTSDELKAARALREANAQRENELSEAQNEKEEKQESKENTAG</sequence>
<keyword evidence="5" id="KW-1185">Reference proteome</keyword>
<dbReference type="EMBL" id="HG725702">
    <property type="protein sequence ID" value="CDJ69329.1"/>
    <property type="molecule type" value="Genomic_DNA"/>
</dbReference>
<dbReference type="OrthoDB" id="271226at2759"/>
<name>U6N3K8_9EIME</name>
<keyword evidence="2" id="KW-0677">Repeat</keyword>
<dbReference type="RefSeq" id="XP_013437796.1">
    <property type="nucleotide sequence ID" value="XM_013582342.1"/>
</dbReference>
<dbReference type="InterPro" id="IPR001611">
    <property type="entry name" value="Leu-rich_rpt"/>
</dbReference>
<dbReference type="PANTHER" id="PTHR46652:SF7">
    <property type="entry name" value="LEUCINE-RICH REPEAT AND IQ DOMAIN-CONTAINING PROTEIN 1"/>
    <property type="match status" value="1"/>
</dbReference>
<dbReference type="Pfam" id="PF00560">
    <property type="entry name" value="LRR_1"/>
    <property type="match status" value="1"/>
</dbReference>
<evidence type="ECO:0000313" key="4">
    <source>
        <dbReference type="EMBL" id="CDJ69329.1"/>
    </source>
</evidence>
<dbReference type="PROSITE" id="PS51450">
    <property type="entry name" value="LRR"/>
    <property type="match status" value="2"/>
</dbReference>
<dbReference type="GeneID" id="25476875"/>
<evidence type="ECO:0000313" key="5">
    <source>
        <dbReference type="Proteomes" id="UP000030754"/>
    </source>
</evidence>
<dbReference type="AlphaFoldDB" id="U6N3K8"/>
<proteinExistence type="predicted"/>
<dbReference type="VEuPathDB" id="ToxoDB:ENH_00067410"/>
<protein>
    <submittedName>
        <fullName evidence="4">Leucine rich repeat containing 23-like protein, related</fullName>
    </submittedName>
</protein>
<reference evidence="4" key="2">
    <citation type="submission" date="2013-10" db="EMBL/GenBank/DDBJ databases">
        <authorList>
            <person name="Aslett M."/>
        </authorList>
    </citation>
    <scope>NUCLEOTIDE SEQUENCE [LARGE SCALE GENOMIC DNA]</scope>
    <source>
        <strain evidence="4">Houghton</strain>
    </source>
</reference>
<dbReference type="InterPro" id="IPR032675">
    <property type="entry name" value="LRR_dom_sf"/>
</dbReference>
<gene>
    <name evidence="4" type="ORF">ENH_00067410</name>
</gene>
<dbReference type="SUPFAM" id="SSF52058">
    <property type="entry name" value="L domain-like"/>
    <property type="match status" value="1"/>
</dbReference>
<feature type="region of interest" description="Disordered" evidence="3">
    <location>
        <begin position="275"/>
        <end position="305"/>
    </location>
</feature>
<evidence type="ECO:0000256" key="1">
    <source>
        <dbReference type="ARBA" id="ARBA00022614"/>
    </source>
</evidence>
<reference evidence="4" key="1">
    <citation type="submission" date="2013-10" db="EMBL/GenBank/DDBJ databases">
        <title>Genomic analysis of the causative agents of coccidiosis in chickens.</title>
        <authorList>
            <person name="Reid A.J."/>
            <person name="Blake D."/>
            <person name="Billington K."/>
            <person name="Browne H."/>
            <person name="Dunn M."/>
            <person name="Hung S."/>
            <person name="Kawahara F."/>
            <person name="Miranda-Saavedra D."/>
            <person name="Mourier T."/>
            <person name="Nagra H."/>
            <person name="Otto T.D."/>
            <person name="Rawlings N."/>
            <person name="Sanchez A."/>
            <person name="Sanders M."/>
            <person name="Subramaniam C."/>
            <person name="Tay Y."/>
            <person name="Dear P."/>
            <person name="Doerig C."/>
            <person name="Gruber A."/>
            <person name="Parkinson J."/>
            <person name="Shirley M."/>
            <person name="Wan K.L."/>
            <person name="Berriman M."/>
            <person name="Tomley F."/>
            <person name="Pain A."/>
        </authorList>
    </citation>
    <scope>NUCLEOTIDE SEQUENCE [LARGE SCALE GENOMIC DNA]</scope>
    <source>
        <strain evidence="4">Houghton</strain>
    </source>
</reference>
<accession>U6N3K8</accession>
<evidence type="ECO:0000256" key="3">
    <source>
        <dbReference type="SAM" id="MobiDB-lite"/>
    </source>
</evidence>
<dbReference type="Gene3D" id="3.80.10.10">
    <property type="entry name" value="Ribonuclease Inhibitor"/>
    <property type="match status" value="2"/>
</dbReference>